<evidence type="ECO:0000256" key="6">
    <source>
        <dbReference type="NCBIfam" id="TIGR00922"/>
    </source>
</evidence>
<evidence type="ECO:0000259" key="9">
    <source>
        <dbReference type="SMART" id="SM00738"/>
    </source>
</evidence>
<evidence type="ECO:0000313" key="11">
    <source>
        <dbReference type="EMBL" id="EEF61407.1"/>
    </source>
</evidence>
<dbReference type="RefSeq" id="WP_007414639.1">
    <property type="nucleotide sequence ID" value="NZ_ABOX02000010.1"/>
</dbReference>
<dbReference type="InterPro" id="IPR005824">
    <property type="entry name" value="KOW"/>
</dbReference>
<dbReference type="InterPro" id="IPR043425">
    <property type="entry name" value="NusG-like"/>
</dbReference>
<dbReference type="GO" id="GO:0006353">
    <property type="term" value="P:DNA-templated transcription termination"/>
    <property type="evidence" value="ECO:0007669"/>
    <property type="project" value="UniProtKB-UniRule"/>
</dbReference>
<evidence type="ECO:0000256" key="3">
    <source>
        <dbReference type="ARBA" id="ARBA00023015"/>
    </source>
</evidence>
<dbReference type="InterPro" id="IPR015869">
    <property type="entry name" value="Transcrpt_antiterm_NusG_bac_CS"/>
</dbReference>
<keyword evidence="4 5" id="KW-0804">Transcription</keyword>
<protein>
    <recommendedName>
        <fullName evidence="5 6">Transcription termination/antitermination protein NusG</fullName>
    </recommendedName>
</protein>
<comment type="caution">
    <text evidence="11">The sequence shown here is derived from an EMBL/GenBank/DDBJ whole genome shotgun (WGS) entry which is preliminary data.</text>
</comment>
<dbReference type="SMART" id="SM00738">
    <property type="entry name" value="NGN"/>
    <property type="match status" value="1"/>
</dbReference>
<dbReference type="GO" id="GO:0005829">
    <property type="term" value="C:cytosol"/>
    <property type="evidence" value="ECO:0007669"/>
    <property type="project" value="TreeGrafter"/>
</dbReference>
<organism evidence="11 12">
    <name type="scientific">Pedosphaera parvula (strain Ellin514)</name>
    <dbReference type="NCBI Taxonomy" id="320771"/>
    <lineage>
        <taxon>Bacteria</taxon>
        <taxon>Pseudomonadati</taxon>
        <taxon>Verrucomicrobiota</taxon>
        <taxon>Pedosphaerae</taxon>
        <taxon>Pedosphaerales</taxon>
        <taxon>Pedosphaeraceae</taxon>
        <taxon>Pedosphaera</taxon>
    </lineage>
</organism>
<keyword evidence="2 5" id="KW-0889">Transcription antitermination</keyword>
<dbReference type="Pfam" id="PF02357">
    <property type="entry name" value="NusG"/>
    <property type="match status" value="1"/>
</dbReference>
<evidence type="ECO:0000256" key="1">
    <source>
        <dbReference type="ARBA" id="ARBA00022472"/>
    </source>
</evidence>
<dbReference type="STRING" id="320771.Cflav_PD4428"/>
<dbReference type="CDD" id="cd09891">
    <property type="entry name" value="NGN_Bact_1"/>
    <property type="match status" value="1"/>
</dbReference>
<dbReference type="Proteomes" id="UP000003688">
    <property type="component" value="Unassembled WGS sequence"/>
</dbReference>
<evidence type="ECO:0000256" key="7">
    <source>
        <dbReference type="RuleBase" id="RU000538"/>
    </source>
</evidence>
<dbReference type="CDD" id="cd06091">
    <property type="entry name" value="KOW_NusG"/>
    <property type="match status" value="1"/>
</dbReference>
<keyword evidence="3 5" id="KW-0805">Transcription regulation</keyword>
<dbReference type="PRINTS" id="PR00338">
    <property type="entry name" value="NUSGTNSCPFCT"/>
</dbReference>
<dbReference type="SUPFAM" id="SSF82679">
    <property type="entry name" value="N-utilization substance G protein NusG, N-terminal domain"/>
    <property type="match status" value="1"/>
</dbReference>
<dbReference type="InterPro" id="IPR036735">
    <property type="entry name" value="NGN_dom_sf"/>
</dbReference>
<dbReference type="EMBL" id="ABOX02000010">
    <property type="protein sequence ID" value="EEF61407.1"/>
    <property type="molecule type" value="Genomic_DNA"/>
</dbReference>
<gene>
    <name evidence="5" type="primary">nusG</name>
    <name evidence="11" type="ORF">Cflav_PD4428</name>
</gene>
<keyword evidence="1 5" id="KW-0806">Transcription termination</keyword>
<dbReference type="Pfam" id="PF00467">
    <property type="entry name" value="KOW"/>
    <property type="match status" value="1"/>
</dbReference>
<dbReference type="GO" id="GO:0006354">
    <property type="term" value="P:DNA-templated transcription elongation"/>
    <property type="evidence" value="ECO:0007669"/>
    <property type="project" value="UniProtKB-UniRule"/>
</dbReference>
<dbReference type="HAMAP" id="MF_00948">
    <property type="entry name" value="NusG"/>
    <property type="match status" value="1"/>
</dbReference>
<dbReference type="PANTHER" id="PTHR30265:SF2">
    <property type="entry name" value="TRANSCRIPTION TERMINATION_ANTITERMINATION PROTEIN NUSG"/>
    <property type="match status" value="1"/>
</dbReference>
<dbReference type="GO" id="GO:0032784">
    <property type="term" value="P:regulation of DNA-templated transcription elongation"/>
    <property type="evidence" value="ECO:0007669"/>
    <property type="project" value="InterPro"/>
</dbReference>
<evidence type="ECO:0000256" key="5">
    <source>
        <dbReference type="HAMAP-Rule" id="MF_00948"/>
    </source>
</evidence>
<dbReference type="OrthoDB" id="9809075at2"/>
<evidence type="ECO:0000256" key="4">
    <source>
        <dbReference type="ARBA" id="ARBA00023163"/>
    </source>
</evidence>
<accession>B9XFP3</accession>
<dbReference type="GO" id="GO:0031564">
    <property type="term" value="P:transcription antitermination"/>
    <property type="evidence" value="ECO:0007669"/>
    <property type="project" value="UniProtKB-UniRule"/>
</dbReference>
<dbReference type="Gene3D" id="2.30.30.30">
    <property type="match status" value="1"/>
</dbReference>
<dbReference type="SMART" id="SM00739">
    <property type="entry name" value="KOW"/>
    <property type="match status" value="1"/>
</dbReference>
<name>B9XFP3_PEDPL</name>
<feature type="domain" description="KOW" evidence="10">
    <location>
        <begin position="128"/>
        <end position="155"/>
    </location>
</feature>
<dbReference type="PROSITE" id="PS01014">
    <property type="entry name" value="NUSG"/>
    <property type="match status" value="1"/>
</dbReference>
<dbReference type="AlphaFoldDB" id="B9XFP3"/>
<dbReference type="NCBIfam" id="TIGR00922">
    <property type="entry name" value="nusG"/>
    <property type="match status" value="1"/>
</dbReference>
<dbReference type="Gene3D" id="3.30.70.940">
    <property type="entry name" value="NusG, N-terminal domain"/>
    <property type="match status" value="1"/>
</dbReference>
<dbReference type="PANTHER" id="PTHR30265">
    <property type="entry name" value="RHO-INTERACTING TRANSCRIPTION TERMINATION FACTOR NUSG"/>
    <property type="match status" value="1"/>
</dbReference>
<evidence type="ECO:0000313" key="12">
    <source>
        <dbReference type="Proteomes" id="UP000003688"/>
    </source>
</evidence>
<reference evidence="11 12" key="1">
    <citation type="journal article" date="2011" name="J. Bacteriol.">
        <title>Genome sequence of 'Pedosphaera parvula' Ellin514, an aerobic Verrucomicrobial isolate from pasture soil.</title>
        <authorList>
            <person name="Kant R."/>
            <person name="van Passel M.W."/>
            <person name="Sangwan P."/>
            <person name="Palva A."/>
            <person name="Lucas S."/>
            <person name="Copeland A."/>
            <person name="Lapidus A."/>
            <person name="Glavina Del Rio T."/>
            <person name="Dalin E."/>
            <person name="Tice H."/>
            <person name="Bruce D."/>
            <person name="Goodwin L."/>
            <person name="Pitluck S."/>
            <person name="Chertkov O."/>
            <person name="Larimer F.W."/>
            <person name="Land M.L."/>
            <person name="Hauser L."/>
            <person name="Brettin T.S."/>
            <person name="Detter J.C."/>
            <person name="Han S."/>
            <person name="de Vos W.M."/>
            <person name="Janssen P.H."/>
            <person name="Smidt H."/>
        </authorList>
    </citation>
    <scope>NUCLEOTIDE SEQUENCE [LARGE SCALE GENOMIC DNA]</scope>
    <source>
        <strain evidence="11 12">Ellin514</strain>
    </source>
</reference>
<comment type="similarity">
    <text evidence="5 7">Belongs to the NusG family.</text>
</comment>
<dbReference type="InterPro" id="IPR047050">
    <property type="entry name" value="NGN"/>
</dbReference>
<feature type="domain" description="NusG-like N-terminal" evidence="9">
    <location>
        <begin position="2"/>
        <end position="116"/>
    </location>
</feature>
<dbReference type="InterPro" id="IPR008991">
    <property type="entry name" value="Translation_prot_SH3-like_sf"/>
</dbReference>
<evidence type="ECO:0000256" key="8">
    <source>
        <dbReference type="SAM" id="MobiDB-lite"/>
    </source>
</evidence>
<comment type="function">
    <text evidence="5 7">Participates in transcription elongation, termination and antitermination.</text>
</comment>
<dbReference type="SUPFAM" id="SSF50104">
    <property type="entry name" value="Translation proteins SH3-like domain"/>
    <property type="match status" value="1"/>
</dbReference>
<evidence type="ECO:0000259" key="10">
    <source>
        <dbReference type="SMART" id="SM00739"/>
    </source>
</evidence>
<dbReference type="InterPro" id="IPR014722">
    <property type="entry name" value="Rib_uL2_dom2"/>
</dbReference>
<evidence type="ECO:0000256" key="2">
    <source>
        <dbReference type="ARBA" id="ARBA00022814"/>
    </source>
</evidence>
<dbReference type="InterPro" id="IPR001062">
    <property type="entry name" value="Transcrpt_antiterm_NusG"/>
</dbReference>
<feature type="region of interest" description="Disordered" evidence="8">
    <location>
        <begin position="99"/>
        <end position="125"/>
    </location>
</feature>
<sequence>MRSQWFVIHTLSGQEQKVKESIEKRIKAEEMEEYIKEVLVPMEKVVEVRNQKKTVSTRKLWPGYVFVDMALLDENKRIIEKPWYFIKETQGVIGFVGGEPPTPTPADEVESIKSQISDSEEREKPKVNFEVGETVKINNGPFLNFSGVIEEIEPERGKLKVTVNIFGRNTPVELEYWQVEKA</sequence>
<proteinExistence type="inferred from homology"/>
<dbReference type="FunFam" id="2.30.30.30:FF:000002">
    <property type="entry name" value="Transcription termination/antitermination factor NusG"/>
    <property type="match status" value="1"/>
</dbReference>
<keyword evidence="12" id="KW-1185">Reference proteome</keyword>
<dbReference type="InterPro" id="IPR006645">
    <property type="entry name" value="NGN-like_dom"/>
</dbReference>